<evidence type="ECO:0000256" key="7">
    <source>
        <dbReference type="ARBA" id="ARBA00049158"/>
    </source>
</evidence>
<dbReference type="EMBL" id="LT629799">
    <property type="protein sequence ID" value="SDV03607.1"/>
    <property type="molecule type" value="Genomic_DNA"/>
</dbReference>
<name>A0A1H2NDR3_9ACTN</name>
<evidence type="ECO:0000256" key="5">
    <source>
        <dbReference type="ARBA" id="ARBA00022801"/>
    </source>
</evidence>
<evidence type="ECO:0000313" key="10">
    <source>
        <dbReference type="EMBL" id="SDV03607.1"/>
    </source>
</evidence>
<organism evidence="10 11">
    <name type="scientific">Microlunatus sagamiharensis</name>
    <dbReference type="NCBI Taxonomy" id="546874"/>
    <lineage>
        <taxon>Bacteria</taxon>
        <taxon>Bacillati</taxon>
        <taxon>Actinomycetota</taxon>
        <taxon>Actinomycetes</taxon>
        <taxon>Propionibacteriales</taxon>
        <taxon>Propionibacteriaceae</taxon>
        <taxon>Microlunatus</taxon>
    </lineage>
</organism>
<comment type="pathway">
    <text evidence="1 8">Amino-acid biosynthesis; L-histidine biosynthesis; L-histidine from 5-phospho-alpha-D-ribose 1-diphosphate: step 8/9.</text>
</comment>
<dbReference type="EC" id="3.1.3.15" evidence="3 8"/>
<dbReference type="SUPFAM" id="SSF89550">
    <property type="entry name" value="PHP domain-like"/>
    <property type="match status" value="1"/>
</dbReference>
<comment type="catalytic activity">
    <reaction evidence="7 8">
        <text>L-histidinol phosphate + H2O = L-histidinol + phosphate</text>
        <dbReference type="Rhea" id="RHEA:14465"/>
        <dbReference type="ChEBI" id="CHEBI:15377"/>
        <dbReference type="ChEBI" id="CHEBI:43474"/>
        <dbReference type="ChEBI" id="CHEBI:57699"/>
        <dbReference type="ChEBI" id="CHEBI:57980"/>
        <dbReference type="EC" id="3.1.3.15"/>
    </reaction>
</comment>
<evidence type="ECO:0000256" key="2">
    <source>
        <dbReference type="ARBA" id="ARBA00009152"/>
    </source>
</evidence>
<evidence type="ECO:0000256" key="6">
    <source>
        <dbReference type="ARBA" id="ARBA00023102"/>
    </source>
</evidence>
<evidence type="ECO:0000256" key="4">
    <source>
        <dbReference type="ARBA" id="ARBA00022605"/>
    </source>
</evidence>
<protein>
    <recommendedName>
        <fullName evidence="3 8">Histidinol-phosphatase</fullName>
        <shortName evidence="8">HolPase</shortName>
        <ecNumber evidence="3 8">3.1.3.15</ecNumber>
    </recommendedName>
</protein>
<evidence type="ECO:0000256" key="1">
    <source>
        <dbReference type="ARBA" id="ARBA00004970"/>
    </source>
</evidence>
<dbReference type="Gene3D" id="3.20.20.140">
    <property type="entry name" value="Metal-dependent hydrolases"/>
    <property type="match status" value="1"/>
</dbReference>
<dbReference type="GO" id="GO:0004401">
    <property type="term" value="F:histidinol-phosphatase activity"/>
    <property type="evidence" value="ECO:0007669"/>
    <property type="project" value="UniProtKB-UniRule"/>
</dbReference>
<evidence type="ECO:0000256" key="3">
    <source>
        <dbReference type="ARBA" id="ARBA00013085"/>
    </source>
</evidence>
<keyword evidence="4 8" id="KW-0028">Amino-acid biosynthesis</keyword>
<dbReference type="RefSeq" id="WP_231918304.1">
    <property type="nucleotide sequence ID" value="NZ_LT629799.1"/>
</dbReference>
<dbReference type="Proteomes" id="UP000198825">
    <property type="component" value="Chromosome I"/>
</dbReference>
<feature type="domain" description="PHP" evidence="9">
    <location>
        <begin position="13"/>
        <end position="222"/>
    </location>
</feature>
<sequence length="284" mass="31149">MTPAPGRTVLPLDGHVHSEWSWDAVAGDMEATCARAVELGLPAVAFTEHVDHTRWLVSEGQLDERARGERREGTFAPGPLAVESYLAAVERCRERFPGLTVLSGVELGEPHWHADAVARVLASGPLDRVLGSLHSLPEGAYAAEPPELFRRRDADAVVHAYLAELAVMVAQTQTFEVLAHVDYPLRHWPAAAGPFEVHRFEDAFRHALRTLADSGRVLEVNTKGPMLPEVVRWWREEGGRVVTFGSDAHAPAGLGLRLAEAVAMAEAHGFRPGRHPYDRWTLPG</sequence>
<dbReference type="GO" id="GO:0000105">
    <property type="term" value="P:L-histidine biosynthetic process"/>
    <property type="evidence" value="ECO:0007669"/>
    <property type="project" value="UniProtKB-UniRule"/>
</dbReference>
<comment type="similarity">
    <text evidence="2 8">Belongs to the PHP hydrolase family. HisK subfamily.</text>
</comment>
<evidence type="ECO:0000256" key="8">
    <source>
        <dbReference type="RuleBase" id="RU366003"/>
    </source>
</evidence>
<keyword evidence="6 8" id="KW-0368">Histidine biosynthesis</keyword>
<reference evidence="11" key="1">
    <citation type="submission" date="2016-10" db="EMBL/GenBank/DDBJ databases">
        <authorList>
            <person name="Varghese N."/>
            <person name="Submissions S."/>
        </authorList>
    </citation>
    <scope>NUCLEOTIDE SEQUENCE [LARGE SCALE GENOMIC DNA]</scope>
    <source>
        <strain evidence="11">DSM 21743</strain>
    </source>
</reference>
<dbReference type="InterPro" id="IPR016195">
    <property type="entry name" value="Pol/histidinol_Pase-like"/>
</dbReference>
<proteinExistence type="inferred from homology"/>
<dbReference type="PANTHER" id="PTHR21039:SF0">
    <property type="entry name" value="HISTIDINOL-PHOSPHATASE"/>
    <property type="match status" value="1"/>
</dbReference>
<dbReference type="UniPathway" id="UPA00031">
    <property type="reaction ID" value="UER00013"/>
</dbReference>
<dbReference type="STRING" id="546874.SAMN04488544_3825"/>
<dbReference type="GO" id="GO:0005737">
    <property type="term" value="C:cytoplasm"/>
    <property type="evidence" value="ECO:0007669"/>
    <property type="project" value="TreeGrafter"/>
</dbReference>
<dbReference type="AlphaFoldDB" id="A0A1H2NDR3"/>
<dbReference type="Pfam" id="PF02811">
    <property type="entry name" value="PHP"/>
    <property type="match status" value="1"/>
</dbReference>
<dbReference type="InterPro" id="IPR010140">
    <property type="entry name" value="Histidinol_P_phosphatase_HisJ"/>
</dbReference>
<dbReference type="PANTHER" id="PTHR21039">
    <property type="entry name" value="HISTIDINOL PHOSPHATASE-RELATED"/>
    <property type="match status" value="1"/>
</dbReference>
<gene>
    <name evidence="10" type="ORF">SAMN04488544_3825</name>
</gene>
<dbReference type="InterPro" id="IPR004013">
    <property type="entry name" value="PHP_dom"/>
</dbReference>
<accession>A0A1H2NDR3</accession>
<keyword evidence="5 8" id="KW-0378">Hydrolase</keyword>
<evidence type="ECO:0000259" key="9">
    <source>
        <dbReference type="Pfam" id="PF02811"/>
    </source>
</evidence>
<evidence type="ECO:0000313" key="11">
    <source>
        <dbReference type="Proteomes" id="UP000198825"/>
    </source>
</evidence>
<keyword evidence="11" id="KW-1185">Reference proteome</keyword>